<dbReference type="GO" id="GO:0004222">
    <property type="term" value="F:metalloendopeptidase activity"/>
    <property type="evidence" value="ECO:0007669"/>
    <property type="project" value="TreeGrafter"/>
</dbReference>
<dbReference type="PANTHER" id="PTHR21666:SF286">
    <property type="entry name" value="LIPOPROTEIN NLPD"/>
    <property type="match status" value="1"/>
</dbReference>
<proteinExistence type="predicted"/>
<dbReference type="InterPro" id="IPR050570">
    <property type="entry name" value="Cell_wall_metabolism_enzyme"/>
</dbReference>
<reference evidence="2 3" key="2">
    <citation type="submission" date="2018-06" db="EMBL/GenBank/DDBJ databases">
        <title>Metagenomic assembly of (sub)arctic Cyanobacteria and their associated microbiome from non-axenic cultures.</title>
        <authorList>
            <person name="Baurain D."/>
        </authorList>
    </citation>
    <scope>NUCLEOTIDE SEQUENCE [LARGE SCALE GENOMIC DNA]</scope>
    <source>
        <strain evidence="2">ULC041bin1</strain>
    </source>
</reference>
<evidence type="ECO:0000313" key="3">
    <source>
        <dbReference type="Proteomes" id="UP000249081"/>
    </source>
</evidence>
<sequence>MVAAQTIELRLPYQGLITAALVAISAAPPALFILHPQVNRVGDVLLHEGIEIKVLGVTLYQREPVLVAQDASSIAPSAHETEPINVGDSIAGYRVTSGYGARPRPCQGCSSFHPAIDLATPTGTPIYAPGEVAVQCKRGGGAGNYAEFDYQGITHQLLHLNSCAPGQYDQGERFAATGATGVGTGPHLDVRVKQGGQRVYPSQQVIKAILDPSAFKLAGPVAPAGAITDDTLKRAICRAEGTCDLSGNPNHAYSSHTDPGNRKRNLGFFSYQHGASSPQEADQKQLARLRVVESRYVAQSQAKFGEPCSRACMVAWLDAFNQSPDAGNRFIKFLATADPSPQQLIDARAAALSESRREVGAPSSMNVPADQKRRVDALLEQVN</sequence>
<protein>
    <recommendedName>
        <fullName evidence="1">M23ase beta-sheet core domain-containing protein</fullName>
    </recommendedName>
</protein>
<feature type="domain" description="M23ase beta-sheet core" evidence="1">
    <location>
        <begin position="112"/>
        <end position="201"/>
    </location>
</feature>
<dbReference type="AlphaFoldDB" id="A0A2W4VVR4"/>
<dbReference type="CDD" id="cd12797">
    <property type="entry name" value="M23_peptidase"/>
    <property type="match status" value="1"/>
</dbReference>
<comment type="caution">
    <text evidence="2">The sequence shown here is derived from an EMBL/GenBank/DDBJ whole genome shotgun (WGS) entry which is preliminary data.</text>
</comment>
<dbReference type="InterPro" id="IPR011055">
    <property type="entry name" value="Dup_hybrid_motif"/>
</dbReference>
<accession>A0A2W4VVR4</accession>
<dbReference type="Proteomes" id="UP000249081">
    <property type="component" value="Unassembled WGS sequence"/>
</dbReference>
<dbReference type="Pfam" id="PF01551">
    <property type="entry name" value="Peptidase_M23"/>
    <property type="match status" value="1"/>
</dbReference>
<dbReference type="SUPFAM" id="SSF51261">
    <property type="entry name" value="Duplicated hybrid motif"/>
    <property type="match status" value="1"/>
</dbReference>
<dbReference type="InterPro" id="IPR016047">
    <property type="entry name" value="M23ase_b-sheet_dom"/>
</dbReference>
<reference evidence="3" key="1">
    <citation type="submission" date="2018-04" db="EMBL/GenBank/DDBJ databases">
        <authorList>
            <person name="Cornet L."/>
        </authorList>
    </citation>
    <scope>NUCLEOTIDE SEQUENCE [LARGE SCALE GENOMIC DNA]</scope>
</reference>
<evidence type="ECO:0000313" key="2">
    <source>
        <dbReference type="EMBL" id="PZO36924.1"/>
    </source>
</evidence>
<organism evidence="2 3">
    <name type="scientific">Shackletoniella antarctica</name>
    <dbReference type="NCBI Taxonomy" id="268115"/>
    <lineage>
        <taxon>Bacteria</taxon>
        <taxon>Bacillati</taxon>
        <taxon>Cyanobacteriota</taxon>
        <taxon>Cyanophyceae</taxon>
        <taxon>Oculatellales</taxon>
        <taxon>Oculatellaceae</taxon>
        <taxon>Shackletoniella</taxon>
    </lineage>
</organism>
<dbReference type="PANTHER" id="PTHR21666">
    <property type="entry name" value="PEPTIDASE-RELATED"/>
    <property type="match status" value="1"/>
</dbReference>
<name>A0A2W4VVR4_9CYAN</name>
<evidence type="ECO:0000259" key="1">
    <source>
        <dbReference type="Pfam" id="PF01551"/>
    </source>
</evidence>
<gene>
    <name evidence="2" type="ORF">DCF17_16665</name>
</gene>
<dbReference type="EMBL" id="QBMN01000132">
    <property type="protein sequence ID" value="PZO36924.1"/>
    <property type="molecule type" value="Genomic_DNA"/>
</dbReference>
<dbReference type="Gene3D" id="2.70.70.10">
    <property type="entry name" value="Glucose Permease (Domain IIA)"/>
    <property type="match status" value="1"/>
</dbReference>